<dbReference type="InterPro" id="IPR036619">
    <property type="entry name" value="NinB_sf"/>
</dbReference>
<dbReference type="Pfam" id="PF05772">
    <property type="entry name" value="NinB"/>
    <property type="match status" value="1"/>
</dbReference>
<dbReference type="Gene3D" id="1.10.3790.10">
    <property type="entry name" value="NinB"/>
    <property type="match status" value="1"/>
</dbReference>
<keyword evidence="2" id="KW-1185">Reference proteome</keyword>
<dbReference type="KEGG" id="pden:F1C79_01780"/>
<dbReference type="SUPFAM" id="SSF103370">
    <property type="entry name" value="NinB"/>
    <property type="match status" value="1"/>
</dbReference>
<reference evidence="1 2" key="1">
    <citation type="submission" date="2019-09" db="EMBL/GenBank/DDBJ databases">
        <title>Prosopis cineraria nodule microbiome.</title>
        <authorList>
            <person name="Chaluvadi S.R."/>
            <person name="Ali R."/>
            <person name="Wang X."/>
        </authorList>
    </citation>
    <scope>NUCLEOTIDE SEQUENCE [LARGE SCALE GENOMIC DNA]</scope>
    <source>
        <strain evidence="1 2">BG1</strain>
    </source>
</reference>
<name>A0A9X7MVY9_PSEDE</name>
<dbReference type="InterPro" id="IPR008711">
    <property type="entry name" value="Recombinase_NinB"/>
</dbReference>
<dbReference type="OrthoDB" id="6064804at2"/>
<proteinExistence type="predicted"/>
<dbReference type="RefSeq" id="WP_151186314.1">
    <property type="nucleotide sequence ID" value="NZ_CP043626.1"/>
</dbReference>
<evidence type="ECO:0000313" key="1">
    <source>
        <dbReference type="EMBL" id="QEY70489.1"/>
    </source>
</evidence>
<dbReference type="AlphaFoldDB" id="A0A9X7MVY9"/>
<gene>
    <name evidence="1" type="ORF">F1C79_01780</name>
</gene>
<organism evidence="1 2">
    <name type="scientific">Pseudomonas denitrificans</name>
    <dbReference type="NCBI Taxonomy" id="43306"/>
    <lineage>
        <taxon>Bacteria</taxon>
        <taxon>Pseudomonadati</taxon>
        <taxon>Pseudomonadota</taxon>
        <taxon>Gammaproteobacteria</taxon>
        <taxon>Pseudomonadales</taxon>
        <taxon>Pseudomonadaceae</taxon>
        <taxon>Halopseudomonas</taxon>
    </lineage>
</organism>
<sequence length="148" mass="17065">MADLQLRTESDRSRLLGFISGLDLSKPRKVAISEVRSKRSDAQNRLLWMWNGEVQKHLRESFGQIASSEEWHEIMVSRLWPSEVHPVQLPDGSKYRVGRAKTRSFNIQQMTTYLELLDAYCAEHLGLLLPHPDELMMAIYGERKGRAA</sequence>
<evidence type="ECO:0008006" key="3">
    <source>
        <dbReference type="Google" id="ProtNLM"/>
    </source>
</evidence>
<dbReference type="EMBL" id="CP043626">
    <property type="protein sequence ID" value="QEY70489.1"/>
    <property type="molecule type" value="Genomic_DNA"/>
</dbReference>
<protein>
    <recommendedName>
        <fullName evidence="3">NinB family protein</fullName>
    </recommendedName>
</protein>
<dbReference type="Proteomes" id="UP000326659">
    <property type="component" value="Chromosome"/>
</dbReference>
<evidence type="ECO:0000313" key="2">
    <source>
        <dbReference type="Proteomes" id="UP000326659"/>
    </source>
</evidence>
<accession>A0A9X7MVY9</accession>